<feature type="compositionally biased region" description="Basic residues" evidence="1">
    <location>
        <begin position="150"/>
        <end position="160"/>
    </location>
</feature>
<dbReference type="EMBL" id="MU842813">
    <property type="protein sequence ID" value="KAK2034555.1"/>
    <property type="molecule type" value="Genomic_DNA"/>
</dbReference>
<proteinExistence type="predicted"/>
<evidence type="ECO:0000313" key="3">
    <source>
        <dbReference type="Proteomes" id="UP001232148"/>
    </source>
</evidence>
<comment type="caution">
    <text evidence="2">The sequence shown here is derived from an EMBL/GenBank/DDBJ whole genome shotgun (WGS) entry which is preliminary data.</text>
</comment>
<name>A0AAD9HSW1_9PEZI</name>
<keyword evidence="3" id="KW-1185">Reference proteome</keyword>
<feature type="region of interest" description="Disordered" evidence="1">
    <location>
        <begin position="150"/>
        <end position="173"/>
    </location>
</feature>
<dbReference type="AlphaFoldDB" id="A0AAD9HSW1"/>
<reference evidence="2" key="1">
    <citation type="submission" date="2021-06" db="EMBL/GenBank/DDBJ databases">
        <title>Comparative genomics, transcriptomics and evolutionary studies reveal genomic signatures of adaptation to plant cell wall in hemibiotrophic fungi.</title>
        <authorList>
            <consortium name="DOE Joint Genome Institute"/>
            <person name="Baroncelli R."/>
            <person name="Diaz J.F."/>
            <person name="Benocci T."/>
            <person name="Peng M."/>
            <person name="Battaglia E."/>
            <person name="Haridas S."/>
            <person name="Andreopoulos W."/>
            <person name="Labutti K."/>
            <person name="Pangilinan J."/>
            <person name="Floch G.L."/>
            <person name="Makela M.R."/>
            <person name="Henrissat B."/>
            <person name="Grigoriev I.V."/>
            <person name="Crouch J.A."/>
            <person name="De Vries R.P."/>
            <person name="Sukno S.A."/>
            <person name="Thon M.R."/>
        </authorList>
    </citation>
    <scope>NUCLEOTIDE SEQUENCE</scope>
    <source>
        <strain evidence="2">MAFF235873</strain>
    </source>
</reference>
<organism evidence="2 3">
    <name type="scientific">Colletotrichum zoysiae</name>
    <dbReference type="NCBI Taxonomy" id="1216348"/>
    <lineage>
        <taxon>Eukaryota</taxon>
        <taxon>Fungi</taxon>
        <taxon>Dikarya</taxon>
        <taxon>Ascomycota</taxon>
        <taxon>Pezizomycotina</taxon>
        <taxon>Sordariomycetes</taxon>
        <taxon>Hypocreomycetidae</taxon>
        <taxon>Glomerellales</taxon>
        <taxon>Glomerellaceae</taxon>
        <taxon>Colletotrichum</taxon>
        <taxon>Colletotrichum graminicola species complex</taxon>
    </lineage>
</organism>
<evidence type="ECO:0000256" key="1">
    <source>
        <dbReference type="SAM" id="MobiDB-lite"/>
    </source>
</evidence>
<accession>A0AAD9HSW1</accession>
<sequence>MPCCLLVDDSGRLTSLLTPRLSLSPSSSSSFVHLLTSGTLATYWSSPPPLLQPYVCMYVCMHVVNHACWFQTLAHHAFFSFRLFPMHQRPTTSSKRYRVQSVSQCRYGCWISKTTRTEADPDVVHVLWACFGRSAIGIASRLLSFDSAHSRHCGSKSGKKATREAQGAPATYR</sequence>
<gene>
    <name evidence="2" type="ORF">LX32DRAFT_367870</name>
</gene>
<protein>
    <submittedName>
        <fullName evidence="2">Uncharacterized protein</fullName>
    </submittedName>
</protein>
<evidence type="ECO:0000313" key="2">
    <source>
        <dbReference type="EMBL" id="KAK2034555.1"/>
    </source>
</evidence>
<dbReference type="Proteomes" id="UP001232148">
    <property type="component" value="Unassembled WGS sequence"/>
</dbReference>